<dbReference type="GO" id="GO:0004386">
    <property type="term" value="F:helicase activity"/>
    <property type="evidence" value="ECO:0007669"/>
    <property type="project" value="UniProtKB-KW"/>
</dbReference>
<keyword evidence="5" id="KW-0378">Hydrolase</keyword>
<dbReference type="Proteomes" id="UP001177140">
    <property type="component" value="Unassembled WGS sequence"/>
</dbReference>
<evidence type="ECO:0000256" key="2">
    <source>
        <dbReference type="ARBA" id="ARBA00022722"/>
    </source>
</evidence>
<gene>
    <name evidence="12" type="ORF">MKW94_019287</name>
</gene>
<dbReference type="GO" id="GO:0051536">
    <property type="term" value="F:iron-sulfur cluster binding"/>
    <property type="evidence" value="ECO:0007669"/>
    <property type="project" value="UniProtKB-KW"/>
</dbReference>
<evidence type="ECO:0000256" key="5">
    <source>
        <dbReference type="ARBA" id="ARBA00022801"/>
    </source>
</evidence>
<evidence type="ECO:0000256" key="6">
    <source>
        <dbReference type="ARBA" id="ARBA00022806"/>
    </source>
</evidence>
<keyword evidence="8" id="KW-0408">Iron</keyword>
<feature type="domain" description="DNA replication factor Dna2 N-terminal" evidence="11">
    <location>
        <begin position="346"/>
        <end position="516"/>
    </location>
</feature>
<evidence type="ECO:0000313" key="13">
    <source>
        <dbReference type="Proteomes" id="UP001177140"/>
    </source>
</evidence>
<evidence type="ECO:0000256" key="9">
    <source>
        <dbReference type="ARBA" id="ARBA00023014"/>
    </source>
</evidence>
<keyword evidence="9" id="KW-0411">Iron-sulfur</keyword>
<evidence type="ECO:0000256" key="7">
    <source>
        <dbReference type="ARBA" id="ARBA00022840"/>
    </source>
</evidence>
<feature type="non-terminal residue" evidence="12">
    <location>
        <position position="1"/>
    </location>
</feature>
<dbReference type="AlphaFoldDB" id="A0AA41S360"/>
<dbReference type="GO" id="GO:0016787">
    <property type="term" value="F:hydrolase activity"/>
    <property type="evidence" value="ECO:0007669"/>
    <property type="project" value="UniProtKB-KW"/>
</dbReference>
<keyword evidence="7" id="KW-0067">ATP-binding</keyword>
<feature type="compositionally biased region" description="Low complexity" evidence="10">
    <location>
        <begin position="8"/>
        <end position="30"/>
    </location>
</feature>
<reference evidence="12" key="1">
    <citation type="submission" date="2022-03" db="EMBL/GenBank/DDBJ databases">
        <title>A functionally conserved STORR gene fusion in Papaver species that diverged 16.8 million years ago.</title>
        <authorList>
            <person name="Catania T."/>
        </authorList>
    </citation>
    <scope>NUCLEOTIDE SEQUENCE</scope>
    <source>
        <strain evidence="12">S-191538</strain>
    </source>
</reference>
<proteinExistence type="predicted"/>
<keyword evidence="2" id="KW-0540">Nuclease</keyword>
<evidence type="ECO:0000259" key="11">
    <source>
        <dbReference type="Pfam" id="PF08696"/>
    </source>
</evidence>
<dbReference type="EMBL" id="JAJJMA010088629">
    <property type="protein sequence ID" value="MCL7029277.1"/>
    <property type="molecule type" value="Genomic_DNA"/>
</dbReference>
<evidence type="ECO:0000256" key="10">
    <source>
        <dbReference type="SAM" id="MobiDB-lite"/>
    </source>
</evidence>
<evidence type="ECO:0000256" key="8">
    <source>
        <dbReference type="ARBA" id="ARBA00023004"/>
    </source>
</evidence>
<feature type="compositionally biased region" description="Polar residues" evidence="10">
    <location>
        <begin position="36"/>
        <end position="52"/>
    </location>
</feature>
<dbReference type="Pfam" id="PF08696">
    <property type="entry name" value="Dna2"/>
    <property type="match status" value="1"/>
</dbReference>
<keyword evidence="3" id="KW-0479">Metal-binding</keyword>
<evidence type="ECO:0000256" key="1">
    <source>
        <dbReference type="ARBA" id="ARBA00001966"/>
    </source>
</evidence>
<evidence type="ECO:0000256" key="4">
    <source>
        <dbReference type="ARBA" id="ARBA00022741"/>
    </source>
</evidence>
<comment type="caution">
    <text evidence="12">The sequence shown here is derived from an EMBL/GenBank/DDBJ whole genome shotgun (WGS) entry which is preliminary data.</text>
</comment>
<dbReference type="GO" id="GO:0005524">
    <property type="term" value="F:ATP binding"/>
    <property type="evidence" value="ECO:0007669"/>
    <property type="project" value="UniProtKB-KW"/>
</dbReference>
<dbReference type="PANTHER" id="PTHR36531:SF6">
    <property type="entry name" value="DNA REPLICATION ATP-DEPENDENT HELICASE_NUCLEASE DNA2"/>
    <property type="match status" value="1"/>
</dbReference>
<keyword evidence="4" id="KW-0547">Nucleotide-binding</keyword>
<protein>
    <recommendedName>
        <fullName evidence="11">DNA replication factor Dna2 N-terminal domain-containing protein</fullName>
    </recommendedName>
</protein>
<accession>A0AA41S360</accession>
<dbReference type="GO" id="GO:0046872">
    <property type="term" value="F:metal ion binding"/>
    <property type="evidence" value="ECO:0007669"/>
    <property type="project" value="UniProtKB-KW"/>
</dbReference>
<comment type="cofactor">
    <cofactor evidence="1">
        <name>[4Fe-4S] cluster</name>
        <dbReference type="ChEBI" id="CHEBI:49883"/>
    </cofactor>
</comment>
<dbReference type="PANTHER" id="PTHR36531">
    <property type="entry name" value="CRISPR-ASSOCIATED EXONUCLEASE CAS4"/>
    <property type="match status" value="1"/>
</dbReference>
<dbReference type="InterPro" id="IPR051827">
    <property type="entry name" value="Cas4_exonuclease"/>
</dbReference>
<keyword evidence="6" id="KW-0347">Helicase</keyword>
<keyword evidence="13" id="KW-1185">Reference proteome</keyword>
<organism evidence="12 13">
    <name type="scientific">Papaver nudicaule</name>
    <name type="common">Iceland poppy</name>
    <dbReference type="NCBI Taxonomy" id="74823"/>
    <lineage>
        <taxon>Eukaryota</taxon>
        <taxon>Viridiplantae</taxon>
        <taxon>Streptophyta</taxon>
        <taxon>Embryophyta</taxon>
        <taxon>Tracheophyta</taxon>
        <taxon>Spermatophyta</taxon>
        <taxon>Magnoliopsida</taxon>
        <taxon>Ranunculales</taxon>
        <taxon>Papaveraceae</taxon>
        <taxon>Papaveroideae</taxon>
        <taxon>Papaver</taxon>
    </lineage>
</organism>
<evidence type="ECO:0000256" key="3">
    <source>
        <dbReference type="ARBA" id="ARBA00022723"/>
    </source>
</evidence>
<feature type="region of interest" description="Disordered" evidence="10">
    <location>
        <begin position="1"/>
        <end position="73"/>
    </location>
</feature>
<evidence type="ECO:0000313" key="12">
    <source>
        <dbReference type="EMBL" id="MCL7029277.1"/>
    </source>
</evidence>
<dbReference type="GO" id="GO:0004518">
    <property type="term" value="F:nuclease activity"/>
    <property type="evidence" value="ECO:0007669"/>
    <property type="project" value="UniProtKB-KW"/>
</dbReference>
<sequence length="523" mass="58369">MAPRKKSTTSSSTKKSNQIPQQSQPSIVQIFERHSQNSQKPKNVKTSTAPINNPSRFSTPPDPPPNTDAISSKSVVTADEVCEISPETSKSVSFKRFKFSPGMLIKQSQDDGVEDVTWRVSPVNDRLQAVSKRLPDTIRVLADASRLNASSFRQCSNKESCSTSGAKLEKWLSSPTLKPIERSLVFSNDAPLRKVDQNQDMEVHISRGRTEDKKNAIVVSQQSPFHTPPSVSYSSDVSVNGSVCKGASDQLGSRQNRKALLELLDQVEDVIPVEELVPHKLTKPTKNRELKGGTLSVNSKPLTNIPHIVDSVYSNLFFLVLEVSEKHKTVNSSTSYPVKVLRLLNERNGEERALHLHDEWFYSVIGPGDTVHVVGEFDNQGQCVVDHNNNLLIVHPEILLSGSQVSTSFNCPRRAVLDERLKRNEYSVAPLVGVMLHEIFQAGLVKEHPTKEFLEEYTRVVLHKNLESMYACGVNENEIHRKMIDAIPKLLTWLGSFTNLQERKGPTVDFGSKDEHKNVNVVE</sequence>
<name>A0AA41S360_PAPNU</name>
<dbReference type="InterPro" id="IPR014808">
    <property type="entry name" value="DNA_replication_fac_Dna2_N"/>
</dbReference>